<reference evidence="1 2" key="1">
    <citation type="submission" date="2019-07" db="EMBL/GenBank/DDBJ databases">
        <title>Full genome sequence of Luteimonas sp. Gr-4.</title>
        <authorList>
            <person name="Im W.-T."/>
        </authorList>
    </citation>
    <scope>NUCLEOTIDE SEQUENCE [LARGE SCALE GENOMIC DNA]</scope>
    <source>
        <strain evidence="1 2">Gr-4</strain>
    </source>
</reference>
<proteinExistence type="predicted"/>
<dbReference type="OrthoDB" id="9180928at2"/>
<gene>
    <name evidence="1" type="ORF">FPZ22_00720</name>
</gene>
<sequence>MNDPSLVQLALAFPPPAERPLLALLLELDPGLGGFSTVAAAGHGHGFDNASVQELVRGHADRRLLLAVMPRASAERLLEGLRERMSAAGITWWLTPVLDFGRLA</sequence>
<dbReference type="Proteomes" id="UP000316584">
    <property type="component" value="Chromosome"/>
</dbReference>
<organism evidence="1 2">
    <name type="scientific">Luteimonas granuli</name>
    <dbReference type="NCBI Taxonomy" id="1176533"/>
    <lineage>
        <taxon>Bacteria</taxon>
        <taxon>Pseudomonadati</taxon>
        <taxon>Pseudomonadota</taxon>
        <taxon>Gammaproteobacteria</taxon>
        <taxon>Lysobacterales</taxon>
        <taxon>Lysobacteraceae</taxon>
        <taxon>Luteimonas</taxon>
    </lineage>
</organism>
<dbReference type="AlphaFoldDB" id="A0A518N108"/>
<dbReference type="Pfam" id="PF11582">
    <property type="entry name" value="DUF3240"/>
    <property type="match status" value="1"/>
</dbReference>
<name>A0A518N108_9GAMM</name>
<keyword evidence="2" id="KW-1185">Reference proteome</keyword>
<dbReference type="EMBL" id="CP042218">
    <property type="protein sequence ID" value="QDW65607.1"/>
    <property type="molecule type" value="Genomic_DNA"/>
</dbReference>
<dbReference type="InterPro" id="IPR021634">
    <property type="entry name" value="DUF3240"/>
</dbReference>
<dbReference type="InterPro" id="IPR015867">
    <property type="entry name" value="N-reg_PII/ATP_PRibTrfase_C"/>
</dbReference>
<dbReference type="KEGG" id="lug:FPZ22_00720"/>
<protein>
    <submittedName>
        <fullName evidence="1">DUF3240 domain-containing protein</fullName>
    </submittedName>
</protein>
<accession>A0A518N108</accession>
<evidence type="ECO:0000313" key="1">
    <source>
        <dbReference type="EMBL" id="QDW65607.1"/>
    </source>
</evidence>
<dbReference type="RefSeq" id="WP_144889378.1">
    <property type="nucleotide sequence ID" value="NZ_CP042218.1"/>
</dbReference>
<dbReference type="Gene3D" id="3.30.70.120">
    <property type="match status" value="1"/>
</dbReference>
<evidence type="ECO:0000313" key="2">
    <source>
        <dbReference type="Proteomes" id="UP000316584"/>
    </source>
</evidence>